<evidence type="ECO:0000313" key="4">
    <source>
        <dbReference type="EMBL" id="CUO08537.1"/>
    </source>
</evidence>
<sequence length="494" mass="52910">MSKNKVKRNSSRRTQAMHRGKETSTKPKKPVTRRKDFSASGKGKKRKKRRVHKMKPWQIALICVGAFIAALLAFGLMYVYAKWSKIDTKSIKADDIIINEEVKKNKNVDLGDGYTNVALFGVDSRDGDLGEGNRTDCIIVASLNNKTKEIKMVSVYRDTLLDLSEGTYQKCNAAYSYGGPVLAINMLNMNLDLDIQDYVTVDFGAIADAVDLLGGIEIEVTEEELPYINQYIPETANSAGKAANLLQSAGLQKLDGTQATTYARIRSTAGGDFTRTERQRLVIEKMFEKAKGADIGTLNKIIDKVFPQVSTSFTLPEILKYASAYSEYKLVGNMGFPEDKYTDMLSEIGSVVVPDNLVSNVTKLHEFLFGITGYVPSSTVQTVGSNISYTASAKKSSGTGSQSSYDSGESYNDSGYTDNSGNYEGGNTGGNYDDGSMSGNSGNTGNSGETGGVGGNGSTGDNTGGTTVEPPVVPDGGTDSGGGQTEAPPEGTVQ</sequence>
<dbReference type="Pfam" id="PF03816">
    <property type="entry name" value="LytR_cpsA_psr"/>
    <property type="match status" value="1"/>
</dbReference>
<gene>
    <name evidence="4" type="primary">yvhJ</name>
    <name evidence="4" type="ORF">ERS852456_01572</name>
</gene>
<name>A0A174C6W9_9FIRM</name>
<evidence type="ECO:0000259" key="3">
    <source>
        <dbReference type="Pfam" id="PF03816"/>
    </source>
</evidence>
<feature type="compositionally biased region" description="Polar residues" evidence="2">
    <location>
        <begin position="405"/>
        <end position="418"/>
    </location>
</feature>
<protein>
    <submittedName>
        <fullName evidence="4">Putative transcriptional regulator yvhJ</fullName>
    </submittedName>
</protein>
<feature type="compositionally biased region" description="Low complexity" evidence="2">
    <location>
        <begin position="391"/>
        <end position="404"/>
    </location>
</feature>
<feature type="compositionally biased region" description="Gly residues" evidence="2">
    <location>
        <begin position="448"/>
        <end position="458"/>
    </location>
</feature>
<dbReference type="Proteomes" id="UP000095787">
    <property type="component" value="Unassembled WGS sequence"/>
</dbReference>
<organism evidence="4 5">
    <name type="scientific">[Ruminococcus] torques</name>
    <dbReference type="NCBI Taxonomy" id="33039"/>
    <lineage>
        <taxon>Bacteria</taxon>
        <taxon>Bacillati</taxon>
        <taxon>Bacillota</taxon>
        <taxon>Clostridia</taxon>
        <taxon>Lachnospirales</taxon>
        <taxon>Lachnospiraceae</taxon>
        <taxon>Mediterraneibacter</taxon>
    </lineage>
</organism>
<feature type="region of interest" description="Disordered" evidence="2">
    <location>
        <begin position="1"/>
        <end position="51"/>
    </location>
</feature>
<accession>A0A174C6W9</accession>
<dbReference type="InterPro" id="IPR050922">
    <property type="entry name" value="LytR/CpsA/Psr_CW_biosynth"/>
</dbReference>
<feature type="domain" description="Cell envelope-related transcriptional attenuator" evidence="3">
    <location>
        <begin position="134"/>
        <end position="291"/>
    </location>
</feature>
<dbReference type="PANTHER" id="PTHR33392:SF6">
    <property type="entry name" value="POLYISOPRENYL-TEICHOIC ACID--PEPTIDOGLYCAN TEICHOIC ACID TRANSFERASE TAGU"/>
    <property type="match status" value="1"/>
</dbReference>
<dbReference type="PANTHER" id="PTHR33392">
    <property type="entry name" value="POLYISOPRENYL-TEICHOIC ACID--PEPTIDOGLYCAN TEICHOIC ACID TRANSFERASE TAGU"/>
    <property type="match status" value="1"/>
</dbReference>
<dbReference type="NCBIfam" id="TIGR00350">
    <property type="entry name" value="lytR_cpsA_psr"/>
    <property type="match status" value="1"/>
</dbReference>
<feature type="compositionally biased region" description="Low complexity" evidence="2">
    <location>
        <begin position="430"/>
        <end position="447"/>
    </location>
</feature>
<comment type="similarity">
    <text evidence="1">Belongs to the LytR/CpsA/Psr (LCP) family.</text>
</comment>
<proteinExistence type="inferred from homology"/>
<dbReference type="Gene3D" id="3.40.630.190">
    <property type="entry name" value="LCP protein"/>
    <property type="match status" value="1"/>
</dbReference>
<evidence type="ECO:0000313" key="5">
    <source>
        <dbReference type="Proteomes" id="UP000095787"/>
    </source>
</evidence>
<feature type="compositionally biased region" description="Basic residues" evidence="2">
    <location>
        <begin position="1"/>
        <end position="18"/>
    </location>
</feature>
<reference evidence="4 5" key="1">
    <citation type="submission" date="2015-09" db="EMBL/GenBank/DDBJ databases">
        <authorList>
            <consortium name="Pathogen Informatics"/>
        </authorList>
    </citation>
    <scope>NUCLEOTIDE SEQUENCE [LARGE SCALE GENOMIC DNA]</scope>
    <source>
        <strain evidence="4 5">2789STDY5834841</strain>
    </source>
</reference>
<feature type="region of interest" description="Disordered" evidence="2">
    <location>
        <begin position="391"/>
        <end position="494"/>
    </location>
</feature>
<evidence type="ECO:0000256" key="2">
    <source>
        <dbReference type="SAM" id="MobiDB-lite"/>
    </source>
</evidence>
<feature type="compositionally biased region" description="Basic residues" evidence="2">
    <location>
        <begin position="42"/>
        <end position="51"/>
    </location>
</feature>
<evidence type="ECO:0000256" key="1">
    <source>
        <dbReference type="ARBA" id="ARBA00006068"/>
    </source>
</evidence>
<dbReference type="InterPro" id="IPR004474">
    <property type="entry name" value="LytR_CpsA_psr"/>
</dbReference>
<dbReference type="EMBL" id="CYZO01000018">
    <property type="protein sequence ID" value="CUO08537.1"/>
    <property type="molecule type" value="Genomic_DNA"/>
</dbReference>
<dbReference type="AlphaFoldDB" id="A0A174C6W9"/>